<dbReference type="PANTHER" id="PTHR10131">
    <property type="entry name" value="TNF RECEPTOR ASSOCIATED FACTOR"/>
    <property type="match status" value="1"/>
</dbReference>
<dbReference type="PANTHER" id="PTHR10131:SF152">
    <property type="entry name" value="TNF RECEPTOR-ASSOCIATED FACTOR 6"/>
    <property type="match status" value="1"/>
</dbReference>
<name>A0A1D2N5Q2_ORCCI</name>
<proteinExistence type="predicted"/>
<keyword evidence="2 4" id="KW-0863">Zinc-finger</keyword>
<dbReference type="Gene3D" id="3.30.40.10">
    <property type="entry name" value="Zinc/RING finger domain, C3HC4 (zinc finger)"/>
    <property type="match status" value="1"/>
</dbReference>
<evidence type="ECO:0000313" key="6">
    <source>
        <dbReference type="EMBL" id="ODN00587.1"/>
    </source>
</evidence>
<keyword evidence="7" id="KW-1185">Reference proteome</keyword>
<feature type="domain" description="RING-type" evidence="5">
    <location>
        <begin position="9"/>
        <end position="58"/>
    </location>
</feature>
<dbReference type="GO" id="GO:0031663">
    <property type="term" value="P:lipopolysaccharide-mediated signaling pathway"/>
    <property type="evidence" value="ECO:0007669"/>
    <property type="project" value="TreeGrafter"/>
</dbReference>
<dbReference type="GO" id="GO:0008270">
    <property type="term" value="F:zinc ion binding"/>
    <property type="evidence" value="ECO:0007669"/>
    <property type="project" value="UniProtKB-KW"/>
</dbReference>
<evidence type="ECO:0000256" key="1">
    <source>
        <dbReference type="ARBA" id="ARBA00022723"/>
    </source>
</evidence>
<keyword evidence="1" id="KW-0479">Metal-binding</keyword>
<accession>A0A1D2N5Q2</accession>
<organism evidence="6 7">
    <name type="scientific">Orchesella cincta</name>
    <name type="common">Springtail</name>
    <name type="synonym">Podura cincta</name>
    <dbReference type="NCBI Taxonomy" id="48709"/>
    <lineage>
        <taxon>Eukaryota</taxon>
        <taxon>Metazoa</taxon>
        <taxon>Ecdysozoa</taxon>
        <taxon>Arthropoda</taxon>
        <taxon>Hexapoda</taxon>
        <taxon>Collembola</taxon>
        <taxon>Entomobryomorpha</taxon>
        <taxon>Entomobryoidea</taxon>
        <taxon>Orchesellidae</taxon>
        <taxon>Orchesellinae</taxon>
        <taxon>Orchesella</taxon>
    </lineage>
</organism>
<sequence length="101" mass="11772">MEQTHAYECPICLLSLRDPGCLTLVRHRFCSSCINQWVTLIKLFWLTEEKNGKCPVDSVSLSHENIFPDNFTRREVLQTNVKCPQHRLYLSSPNRRDGKAH</sequence>
<dbReference type="InterPro" id="IPR013083">
    <property type="entry name" value="Znf_RING/FYVE/PHD"/>
</dbReference>
<dbReference type="OrthoDB" id="6499288at2759"/>
<evidence type="ECO:0000256" key="4">
    <source>
        <dbReference type="PROSITE-ProRule" id="PRU00175"/>
    </source>
</evidence>
<evidence type="ECO:0000256" key="3">
    <source>
        <dbReference type="ARBA" id="ARBA00022833"/>
    </source>
</evidence>
<evidence type="ECO:0000259" key="5">
    <source>
        <dbReference type="PROSITE" id="PS50089"/>
    </source>
</evidence>
<keyword evidence="6" id="KW-0675">Receptor</keyword>
<dbReference type="PROSITE" id="PS50089">
    <property type="entry name" value="ZF_RING_2"/>
    <property type="match status" value="1"/>
</dbReference>
<evidence type="ECO:0000313" key="7">
    <source>
        <dbReference type="Proteomes" id="UP000094527"/>
    </source>
</evidence>
<dbReference type="InterPro" id="IPR001841">
    <property type="entry name" value="Znf_RING"/>
</dbReference>
<keyword evidence="3" id="KW-0862">Zinc</keyword>
<dbReference type="STRING" id="48709.A0A1D2N5Q2"/>
<dbReference type="EMBL" id="LJIJ01000198">
    <property type="protein sequence ID" value="ODN00587.1"/>
    <property type="molecule type" value="Genomic_DNA"/>
</dbReference>
<dbReference type="GO" id="GO:0045087">
    <property type="term" value="P:innate immune response"/>
    <property type="evidence" value="ECO:0007669"/>
    <property type="project" value="TreeGrafter"/>
</dbReference>
<reference evidence="6 7" key="1">
    <citation type="journal article" date="2016" name="Genome Biol. Evol.">
        <title>Gene Family Evolution Reflects Adaptation to Soil Environmental Stressors in the Genome of the Collembolan Orchesella cincta.</title>
        <authorList>
            <person name="Faddeeva-Vakhrusheva A."/>
            <person name="Derks M.F."/>
            <person name="Anvar S.Y."/>
            <person name="Agamennone V."/>
            <person name="Suring W."/>
            <person name="Smit S."/>
            <person name="van Straalen N.M."/>
            <person name="Roelofs D."/>
        </authorList>
    </citation>
    <scope>NUCLEOTIDE SEQUENCE [LARGE SCALE GENOMIC DNA]</scope>
    <source>
        <tissue evidence="6">Mixed pool</tissue>
    </source>
</reference>
<protein>
    <submittedName>
        <fullName evidence="6">TNF receptor-associated factor 6</fullName>
    </submittedName>
</protein>
<gene>
    <name evidence="6" type="ORF">Ocin01_06089</name>
</gene>
<comment type="caution">
    <text evidence="6">The sequence shown here is derived from an EMBL/GenBank/DDBJ whole genome shotgun (WGS) entry which is preliminary data.</text>
</comment>
<dbReference type="Pfam" id="PF00097">
    <property type="entry name" value="zf-C3HC4"/>
    <property type="match status" value="1"/>
</dbReference>
<dbReference type="AlphaFoldDB" id="A0A1D2N5Q2"/>
<dbReference type="Proteomes" id="UP000094527">
    <property type="component" value="Unassembled WGS sequence"/>
</dbReference>
<dbReference type="SUPFAM" id="SSF57850">
    <property type="entry name" value="RING/U-box"/>
    <property type="match status" value="1"/>
</dbReference>
<evidence type="ECO:0000256" key="2">
    <source>
        <dbReference type="ARBA" id="ARBA00022771"/>
    </source>
</evidence>
<dbReference type="GO" id="GO:0043122">
    <property type="term" value="P:regulation of canonical NF-kappaB signal transduction"/>
    <property type="evidence" value="ECO:0007669"/>
    <property type="project" value="TreeGrafter"/>
</dbReference>
<dbReference type="InterPro" id="IPR018957">
    <property type="entry name" value="Znf_C3HC4_RING-type"/>
</dbReference>
<dbReference type="GO" id="GO:0061630">
    <property type="term" value="F:ubiquitin protein ligase activity"/>
    <property type="evidence" value="ECO:0007669"/>
    <property type="project" value="TreeGrafter"/>
</dbReference>